<reference evidence="2" key="1">
    <citation type="submission" date="2023-03" db="EMBL/GenBank/DDBJ databases">
        <authorList>
            <person name="Steffen K."/>
            <person name="Cardenas P."/>
        </authorList>
    </citation>
    <scope>NUCLEOTIDE SEQUENCE</scope>
</reference>
<evidence type="ECO:0000313" key="2">
    <source>
        <dbReference type="EMBL" id="CAI8001524.1"/>
    </source>
</evidence>
<dbReference type="Proteomes" id="UP001174909">
    <property type="component" value="Unassembled WGS sequence"/>
</dbReference>
<keyword evidence="3" id="KW-1185">Reference proteome</keyword>
<protein>
    <submittedName>
        <fullName evidence="2">NADH dehydrogenase [ubiquinone] 1 alpha subcomplex assembly factor 2</fullName>
    </submittedName>
</protein>
<sequence length="82" mass="9345">MSSWLGRLRGVLGLKSRVRVVGTDLNGNKYIEAQPRGDSGRLRRTVKMVGVSTDQYTEDAIPHEWEQWLRGSRQDPPTHEVL</sequence>
<evidence type="ECO:0000256" key="1">
    <source>
        <dbReference type="ARBA" id="ARBA00007355"/>
    </source>
</evidence>
<comment type="caution">
    <text evidence="2">The sequence shown here is derived from an EMBL/GenBank/DDBJ whole genome shotgun (WGS) entry which is preliminary data.</text>
</comment>
<organism evidence="2 3">
    <name type="scientific">Geodia barretti</name>
    <name type="common">Barrett's horny sponge</name>
    <dbReference type="NCBI Taxonomy" id="519541"/>
    <lineage>
        <taxon>Eukaryota</taxon>
        <taxon>Metazoa</taxon>
        <taxon>Porifera</taxon>
        <taxon>Demospongiae</taxon>
        <taxon>Heteroscleromorpha</taxon>
        <taxon>Tetractinellida</taxon>
        <taxon>Astrophorina</taxon>
        <taxon>Geodiidae</taxon>
        <taxon>Geodia</taxon>
    </lineage>
</organism>
<dbReference type="AlphaFoldDB" id="A0AA35R2M6"/>
<dbReference type="EMBL" id="CASHTH010000443">
    <property type="protein sequence ID" value="CAI8001524.1"/>
    <property type="molecule type" value="Genomic_DNA"/>
</dbReference>
<gene>
    <name evidence="2" type="ORF">GBAR_LOCUS3208</name>
</gene>
<dbReference type="InterPro" id="IPR052618">
    <property type="entry name" value="ComplexI_NDUFA12"/>
</dbReference>
<dbReference type="PANTHER" id="PTHR32470:SF2">
    <property type="entry name" value="NADH DEHYDROGENASE [UBIQUINONE] 1 ALPHA SUBCOMPLEX ASSEMBLY FACTOR 2"/>
    <property type="match status" value="1"/>
</dbReference>
<dbReference type="GO" id="GO:0032981">
    <property type="term" value="P:mitochondrial respiratory chain complex I assembly"/>
    <property type="evidence" value="ECO:0007669"/>
    <property type="project" value="TreeGrafter"/>
</dbReference>
<comment type="similarity">
    <text evidence="1">Belongs to the complex I NDUFA12 subunit family.</text>
</comment>
<evidence type="ECO:0000313" key="3">
    <source>
        <dbReference type="Proteomes" id="UP001174909"/>
    </source>
</evidence>
<dbReference type="GO" id="GO:0005739">
    <property type="term" value="C:mitochondrion"/>
    <property type="evidence" value="ECO:0007669"/>
    <property type="project" value="TreeGrafter"/>
</dbReference>
<name>A0AA35R2M6_GEOBA</name>
<accession>A0AA35R2M6</accession>
<dbReference type="PANTHER" id="PTHR32470">
    <property type="entry name" value="ADH DEHYDROGENASE [UBIQUINONE] 1 ALPHA SUBCOMPLEX ASSEMBLY FACTOR 2"/>
    <property type="match status" value="1"/>
</dbReference>
<dbReference type="GO" id="GO:0045271">
    <property type="term" value="C:respiratory chain complex I"/>
    <property type="evidence" value="ECO:0007669"/>
    <property type="project" value="InterPro"/>
</dbReference>
<dbReference type="InterPro" id="IPR007763">
    <property type="entry name" value="NDUFA12"/>
</dbReference>
<proteinExistence type="inferred from homology"/>
<dbReference type="Pfam" id="PF05071">
    <property type="entry name" value="NDUFA12"/>
    <property type="match status" value="1"/>
</dbReference>